<name>A0A2Z6PCK1_TRISU</name>
<dbReference type="SUPFAM" id="SSF48403">
    <property type="entry name" value="Ankyrin repeat"/>
    <property type="match status" value="1"/>
</dbReference>
<keyword evidence="2" id="KW-0812">Transmembrane</keyword>
<dbReference type="Pfam" id="PF12796">
    <property type="entry name" value="Ank_2"/>
    <property type="match status" value="1"/>
</dbReference>
<evidence type="ECO:0000313" key="5">
    <source>
        <dbReference type="Proteomes" id="UP000242715"/>
    </source>
</evidence>
<evidence type="ECO:0000259" key="3">
    <source>
        <dbReference type="Pfam" id="PF13962"/>
    </source>
</evidence>
<dbReference type="InterPro" id="IPR036770">
    <property type="entry name" value="Ankyrin_rpt-contain_sf"/>
</dbReference>
<dbReference type="Gene3D" id="1.25.40.20">
    <property type="entry name" value="Ankyrin repeat-containing domain"/>
    <property type="match status" value="1"/>
</dbReference>
<keyword evidence="2" id="KW-0472">Membrane</keyword>
<keyword evidence="5" id="KW-1185">Reference proteome</keyword>
<accession>A0A2Z6PCK1</accession>
<dbReference type="AlphaFoldDB" id="A0A2Z6PCK1"/>
<feature type="transmembrane region" description="Helical" evidence="2">
    <location>
        <begin position="492"/>
        <end position="513"/>
    </location>
</feature>
<dbReference type="InterPro" id="IPR002110">
    <property type="entry name" value="Ankyrin_rpt"/>
</dbReference>
<keyword evidence="2" id="KW-1133">Transmembrane helix</keyword>
<comment type="subcellular location">
    <subcellularLocation>
        <location evidence="1">Cell membrane</location>
        <topology evidence="1">Peripheral membrane protein</topology>
        <orientation evidence="1">Cytoplasmic side</orientation>
    </subcellularLocation>
</comment>
<dbReference type="Proteomes" id="UP000242715">
    <property type="component" value="Unassembled WGS sequence"/>
</dbReference>
<dbReference type="EMBL" id="DF973852">
    <property type="protein sequence ID" value="GAU41207.1"/>
    <property type="molecule type" value="Genomic_DNA"/>
</dbReference>
<proteinExistence type="predicted"/>
<feature type="transmembrane region" description="Helical" evidence="2">
    <location>
        <begin position="453"/>
        <end position="471"/>
    </location>
</feature>
<dbReference type="OrthoDB" id="1921232at2759"/>
<sequence length="605" mass="67692">MAYAESNPLMPFDYVNTVVTQFAGGFDHNYYQPLHLAIQKGDWESTKAFLDNDPTALTAKITVHGRTALHVAAVGAQWKLVEKLAQHQQMPANVLAELDLMGCTCLHYVAMGKSVDAAQALVAKDPSVTQLIDFKGFTPLMYSITSAKCKEMVWYIYMNTTDDRPGSPFSGPSTSQLVALLTASGFHDITMHLLQRYPNLATISDSNGSSIILNVLTKFPTHFNSGHMPYFVPNNMIRFIYKWVPGELQYGNTIWNAIQTLFPRLKLARDIKLRRLSAVKLAEFVFAQASTMNDYQFWQSFVSPEILFSATSSGIVEILETCFQFFPDMVWTHIPNEGYLIQIAIKNRQQQVFRLLCEMPIMCKLLVLAIDESNNTTSHLAARFSSQVDSNLGAAFQIARELRWFKVVEKLDHPLHKEVKNKDGKTAWQVFKEEHKTLVREGKDWIKDRSNTGMLVATLIVTITFAAAITVPGGNNQDKGIPIFMSDNKFRVFILSDAIAFFCSMASLLWFLAAINGRYTPEDDYAMIIFVMRFLIGLNLLSVAAVATMECETFATEPKTGLEFVLEATLMNTVGPPVLVGSMTCSARQGSRALESTLTTCLTLF</sequence>
<evidence type="ECO:0000256" key="2">
    <source>
        <dbReference type="SAM" id="Phobius"/>
    </source>
</evidence>
<dbReference type="SMART" id="SM00248">
    <property type="entry name" value="ANK"/>
    <property type="match status" value="3"/>
</dbReference>
<feature type="domain" description="PGG" evidence="3">
    <location>
        <begin position="444"/>
        <end position="541"/>
    </location>
</feature>
<reference evidence="5" key="1">
    <citation type="journal article" date="2017" name="Front. Plant Sci.">
        <title>Climate Clever Clovers: New Paradigm to Reduce the Environmental Footprint of Ruminants by Breeding Low Methanogenic Forages Utilizing Haplotype Variation.</title>
        <authorList>
            <person name="Kaur P."/>
            <person name="Appels R."/>
            <person name="Bayer P.E."/>
            <person name="Keeble-Gagnere G."/>
            <person name="Wang J."/>
            <person name="Hirakawa H."/>
            <person name="Shirasawa K."/>
            <person name="Vercoe P."/>
            <person name="Stefanova K."/>
            <person name="Durmic Z."/>
            <person name="Nichols P."/>
            <person name="Revell C."/>
            <person name="Isobe S.N."/>
            <person name="Edwards D."/>
            <person name="Erskine W."/>
        </authorList>
    </citation>
    <scope>NUCLEOTIDE SEQUENCE [LARGE SCALE GENOMIC DNA]</scope>
    <source>
        <strain evidence="5">cv. Daliak</strain>
    </source>
</reference>
<feature type="transmembrane region" description="Helical" evidence="2">
    <location>
        <begin position="525"/>
        <end position="549"/>
    </location>
</feature>
<dbReference type="PANTHER" id="PTHR24177:SF365">
    <property type="entry name" value="ANKYRIN REPEAT-CONTAINING PROTEIN NPR4-LIKE ISOFORM X1"/>
    <property type="match status" value="1"/>
</dbReference>
<dbReference type="Pfam" id="PF13962">
    <property type="entry name" value="PGG"/>
    <property type="match status" value="1"/>
</dbReference>
<organism evidence="4 5">
    <name type="scientific">Trifolium subterraneum</name>
    <name type="common">Subterranean clover</name>
    <dbReference type="NCBI Taxonomy" id="3900"/>
    <lineage>
        <taxon>Eukaryota</taxon>
        <taxon>Viridiplantae</taxon>
        <taxon>Streptophyta</taxon>
        <taxon>Embryophyta</taxon>
        <taxon>Tracheophyta</taxon>
        <taxon>Spermatophyta</taxon>
        <taxon>Magnoliopsida</taxon>
        <taxon>eudicotyledons</taxon>
        <taxon>Gunneridae</taxon>
        <taxon>Pentapetalae</taxon>
        <taxon>rosids</taxon>
        <taxon>fabids</taxon>
        <taxon>Fabales</taxon>
        <taxon>Fabaceae</taxon>
        <taxon>Papilionoideae</taxon>
        <taxon>50 kb inversion clade</taxon>
        <taxon>NPAAA clade</taxon>
        <taxon>Hologalegina</taxon>
        <taxon>IRL clade</taxon>
        <taxon>Trifolieae</taxon>
        <taxon>Trifolium</taxon>
    </lineage>
</organism>
<gene>
    <name evidence="4" type="ORF">TSUD_128830</name>
</gene>
<dbReference type="InterPro" id="IPR026961">
    <property type="entry name" value="PGG_dom"/>
</dbReference>
<evidence type="ECO:0000313" key="4">
    <source>
        <dbReference type="EMBL" id="GAU41207.1"/>
    </source>
</evidence>
<protein>
    <recommendedName>
        <fullName evidence="3">PGG domain-containing protein</fullName>
    </recommendedName>
</protein>
<evidence type="ECO:0000256" key="1">
    <source>
        <dbReference type="ARBA" id="ARBA00004413"/>
    </source>
</evidence>
<dbReference type="GO" id="GO:0005886">
    <property type="term" value="C:plasma membrane"/>
    <property type="evidence" value="ECO:0007669"/>
    <property type="project" value="UniProtKB-SubCell"/>
</dbReference>
<dbReference type="PANTHER" id="PTHR24177">
    <property type="entry name" value="CASKIN"/>
    <property type="match status" value="1"/>
</dbReference>